<accession>A0A5S6QNQ2</accession>
<evidence type="ECO:0000313" key="3">
    <source>
        <dbReference type="WBParaSite" id="TMUE_2000008808.1"/>
    </source>
</evidence>
<reference evidence="3" key="1">
    <citation type="submission" date="2019-12" db="UniProtKB">
        <authorList>
            <consortium name="WormBaseParasite"/>
        </authorList>
    </citation>
    <scope>IDENTIFICATION</scope>
</reference>
<sequence length="165" mass="18488">MQTVGYKKENFSSANRSVVSKHSPLKTNSRARHGLRPVSCNLAGGSPVSRRRAYVINHEENLDFLPDKPIDDTFENHDAEALLEKLKDLDDPVEHGPPSPGPENYEDVLPFEDRLSLLPSSVFQKMYTLSTCTGETLELDEECVFDEDAETVHAKLIEMTDALDD</sequence>
<feature type="compositionally biased region" description="Basic and acidic residues" evidence="1">
    <location>
        <begin position="1"/>
        <end position="10"/>
    </location>
</feature>
<dbReference type="AlphaFoldDB" id="A0A5S6QNQ2"/>
<feature type="compositionally biased region" description="Polar residues" evidence="1">
    <location>
        <begin position="11"/>
        <end position="28"/>
    </location>
</feature>
<dbReference type="Proteomes" id="UP000046395">
    <property type="component" value="Unassembled WGS sequence"/>
</dbReference>
<evidence type="ECO:0000256" key="1">
    <source>
        <dbReference type="SAM" id="MobiDB-lite"/>
    </source>
</evidence>
<proteinExistence type="predicted"/>
<keyword evidence="2" id="KW-1185">Reference proteome</keyword>
<organism evidence="2 3">
    <name type="scientific">Trichuris muris</name>
    <name type="common">Mouse whipworm</name>
    <dbReference type="NCBI Taxonomy" id="70415"/>
    <lineage>
        <taxon>Eukaryota</taxon>
        <taxon>Metazoa</taxon>
        <taxon>Ecdysozoa</taxon>
        <taxon>Nematoda</taxon>
        <taxon>Enoplea</taxon>
        <taxon>Dorylaimia</taxon>
        <taxon>Trichinellida</taxon>
        <taxon>Trichuridae</taxon>
        <taxon>Trichuris</taxon>
    </lineage>
</organism>
<name>A0A5S6QNQ2_TRIMR</name>
<protein>
    <submittedName>
        <fullName evidence="3">Uncharacterized protein</fullName>
    </submittedName>
</protein>
<dbReference type="WBParaSite" id="TMUE_2000008808.1">
    <property type="protein sequence ID" value="TMUE_2000008808.1"/>
    <property type="gene ID" value="WBGene00291861"/>
</dbReference>
<evidence type="ECO:0000313" key="2">
    <source>
        <dbReference type="Proteomes" id="UP000046395"/>
    </source>
</evidence>
<feature type="region of interest" description="Disordered" evidence="1">
    <location>
        <begin position="1"/>
        <end position="42"/>
    </location>
</feature>